<proteinExistence type="predicted"/>
<dbReference type="EMBL" id="JAKNRW010000001">
    <property type="protein sequence ID" value="MCK1788882.1"/>
    <property type="molecule type" value="Genomic_DNA"/>
</dbReference>
<dbReference type="Gene3D" id="3.40.190.10">
    <property type="entry name" value="Periplasmic binding protein-like II"/>
    <property type="match status" value="1"/>
</dbReference>
<evidence type="ECO:0000313" key="3">
    <source>
        <dbReference type="Proteomes" id="UP001299876"/>
    </source>
</evidence>
<keyword evidence="3" id="KW-1185">Reference proteome</keyword>
<dbReference type="RefSeq" id="WP_247286338.1">
    <property type="nucleotide sequence ID" value="NZ_JAKNRW010000001.1"/>
</dbReference>
<feature type="domain" description="ABC-type glycine betaine transport system substrate-binding" evidence="1">
    <location>
        <begin position="43"/>
        <end position="308"/>
    </location>
</feature>
<dbReference type="InterPro" id="IPR007210">
    <property type="entry name" value="ABC_Gly_betaine_transp_sub-bd"/>
</dbReference>
<dbReference type="Proteomes" id="UP001299876">
    <property type="component" value="Unassembled WGS sequence"/>
</dbReference>
<evidence type="ECO:0000259" key="1">
    <source>
        <dbReference type="Pfam" id="PF04069"/>
    </source>
</evidence>
<gene>
    <name evidence="2" type="ORF">L9059_01515</name>
</gene>
<organism evidence="2 3">
    <name type="scientific">Pseudomonas violetae</name>
    <dbReference type="NCBI Taxonomy" id="2915813"/>
    <lineage>
        <taxon>Bacteria</taxon>
        <taxon>Pseudomonadati</taxon>
        <taxon>Pseudomonadota</taxon>
        <taxon>Gammaproteobacteria</taxon>
        <taxon>Pseudomonadales</taxon>
        <taxon>Pseudomonadaceae</taxon>
        <taxon>Pseudomonas</taxon>
    </lineage>
</organism>
<dbReference type="Pfam" id="PF04069">
    <property type="entry name" value="OpuAC"/>
    <property type="match status" value="1"/>
</dbReference>
<name>A0ABT0ET16_9PSED</name>
<protein>
    <submittedName>
        <fullName evidence="2">Glycine betaine ABC transporter substrate-binding protein</fullName>
    </submittedName>
</protein>
<evidence type="ECO:0000313" key="2">
    <source>
        <dbReference type="EMBL" id="MCK1788882.1"/>
    </source>
</evidence>
<dbReference type="CDD" id="cd13611">
    <property type="entry name" value="PBP2_YehZ"/>
    <property type="match status" value="1"/>
</dbReference>
<reference evidence="2 3" key="1">
    <citation type="submission" date="2022-02" db="EMBL/GenBank/DDBJ databases">
        <title>Comparative genomics of the first Antarctic Pseudomonas spp. capable of biotransforming 2,4,6-Trinitrotoluene.</title>
        <authorList>
            <person name="Cabrera M.A."/>
            <person name="Marquez S.L."/>
            <person name="Perez-Donoso J.M."/>
        </authorList>
    </citation>
    <scope>NUCLEOTIDE SEQUENCE [LARGE SCALE GENOMIC DNA]</scope>
    <source>
        <strain evidence="2 3">TNT19</strain>
    </source>
</reference>
<dbReference type="SUPFAM" id="SSF53850">
    <property type="entry name" value="Periplasmic binding protein-like II"/>
    <property type="match status" value="1"/>
</dbReference>
<dbReference type="Gene3D" id="3.40.190.120">
    <property type="entry name" value="Osmoprotection protein (prox), domain 2"/>
    <property type="match status" value="1"/>
</dbReference>
<comment type="caution">
    <text evidence="2">The sequence shown here is derived from an EMBL/GenBank/DDBJ whole genome shotgun (WGS) entry which is preliminary data.</text>
</comment>
<sequence length="312" mass="34700">MNLKSIDKTNNMRCTMIYRILASLIFSLSLLSGVVGSASANSTIVVGGKKFTEQQLVAEMTAQLLRANGYSVDKRPDLGSSVLRAAQENGQVDVYWEYTGTSLITYNKVTEKLDADETYKKISELDAQKGITWLNPSKANNTYAFAMRKEEAEKDGIVSISDLAKKIETGKSYKFASNAEFFSRPDGLRPLQETYKFEFERKNIVRMDGGLTYQALRDSQVDLALVLSTDGRIPAFGFVVLKDDKGFFPSYALTPVIRTDVYKENPKIGELLNALSSTLDDDTIAALNSRVDVGRESIESVSKEFLQKNKLL</sequence>
<accession>A0ABT0ET16</accession>